<dbReference type="AlphaFoldDB" id="A0A4C1Y6W8"/>
<dbReference type="EMBL" id="BGZK01001100">
    <property type="protein sequence ID" value="GBP71220.1"/>
    <property type="molecule type" value="Genomic_DNA"/>
</dbReference>
<organism evidence="1 2">
    <name type="scientific">Eumeta variegata</name>
    <name type="common">Bagworm moth</name>
    <name type="synonym">Eumeta japonica</name>
    <dbReference type="NCBI Taxonomy" id="151549"/>
    <lineage>
        <taxon>Eukaryota</taxon>
        <taxon>Metazoa</taxon>
        <taxon>Ecdysozoa</taxon>
        <taxon>Arthropoda</taxon>
        <taxon>Hexapoda</taxon>
        <taxon>Insecta</taxon>
        <taxon>Pterygota</taxon>
        <taxon>Neoptera</taxon>
        <taxon>Endopterygota</taxon>
        <taxon>Lepidoptera</taxon>
        <taxon>Glossata</taxon>
        <taxon>Ditrysia</taxon>
        <taxon>Tineoidea</taxon>
        <taxon>Psychidae</taxon>
        <taxon>Oiketicinae</taxon>
        <taxon>Eumeta</taxon>
    </lineage>
</organism>
<dbReference type="Proteomes" id="UP000299102">
    <property type="component" value="Unassembled WGS sequence"/>
</dbReference>
<protein>
    <submittedName>
        <fullName evidence="1">Uncharacterized protein</fullName>
    </submittedName>
</protein>
<keyword evidence="2" id="KW-1185">Reference proteome</keyword>
<gene>
    <name evidence="1" type="ORF">EVAR_18013_1</name>
</gene>
<evidence type="ECO:0000313" key="2">
    <source>
        <dbReference type="Proteomes" id="UP000299102"/>
    </source>
</evidence>
<evidence type="ECO:0000313" key="1">
    <source>
        <dbReference type="EMBL" id="GBP71220.1"/>
    </source>
</evidence>
<sequence length="168" mass="18215">MNIESVQKSHRASVGLLQGALSRWAVGVSSRMSHSARKQSSPGPLGLNNREVAEIGAPECLRALPQRYSCEDCAAPARAESGAAPAVSAPVLNETQINLRPGTDLNQFASCPIAAGRRPADQISRANFTKRLNNLVAIWTRRPRFRPRCAAAARCTVALDRTHEISYR</sequence>
<accession>A0A4C1Y6W8</accession>
<reference evidence="1 2" key="1">
    <citation type="journal article" date="2019" name="Commun. Biol.">
        <title>The bagworm genome reveals a unique fibroin gene that provides high tensile strength.</title>
        <authorList>
            <person name="Kono N."/>
            <person name="Nakamura H."/>
            <person name="Ohtoshi R."/>
            <person name="Tomita M."/>
            <person name="Numata K."/>
            <person name="Arakawa K."/>
        </authorList>
    </citation>
    <scope>NUCLEOTIDE SEQUENCE [LARGE SCALE GENOMIC DNA]</scope>
</reference>
<comment type="caution">
    <text evidence="1">The sequence shown here is derived from an EMBL/GenBank/DDBJ whole genome shotgun (WGS) entry which is preliminary data.</text>
</comment>
<proteinExistence type="predicted"/>
<name>A0A4C1Y6W8_EUMVA</name>